<evidence type="ECO:0000313" key="3">
    <source>
        <dbReference type="Proteomes" id="UP000626656"/>
    </source>
</evidence>
<feature type="region of interest" description="Disordered" evidence="1">
    <location>
        <begin position="24"/>
        <end position="49"/>
    </location>
</feature>
<comment type="caution">
    <text evidence="2">The sequence shown here is derived from an EMBL/GenBank/DDBJ whole genome shotgun (WGS) entry which is preliminary data.</text>
</comment>
<accession>A0ABN7G847</accession>
<reference evidence="2 3" key="1">
    <citation type="submission" date="2020-05" db="EMBL/GenBank/DDBJ databases">
        <authorList>
            <person name="Petersen J."/>
            <person name="Sayavedra L."/>
        </authorList>
    </citation>
    <scope>NUCLEOTIDE SEQUENCE [LARGE SCALE GENOMIC DNA]</scope>
    <source>
        <strain evidence="2">B azoricus SOX ET2 1586I</strain>
    </source>
</reference>
<name>A0ABN7G847_9GAMM</name>
<dbReference type="EMBL" id="CAHJWF010000036">
    <property type="protein sequence ID" value="CAB5497165.1"/>
    <property type="molecule type" value="Genomic_DNA"/>
</dbReference>
<evidence type="ECO:0000256" key="1">
    <source>
        <dbReference type="SAM" id="MobiDB-lite"/>
    </source>
</evidence>
<dbReference type="RefSeq" id="WP_090716076.1">
    <property type="nucleotide sequence ID" value="NZ_CAHJWF010000036.1"/>
</dbReference>
<organism evidence="2 3">
    <name type="scientific">Bathymodiolus thermophilus thioautotrophic gill symbiont</name>
    <dbReference type="NCBI Taxonomy" id="2360"/>
    <lineage>
        <taxon>Bacteria</taxon>
        <taxon>Pseudomonadati</taxon>
        <taxon>Pseudomonadota</taxon>
        <taxon>Gammaproteobacteria</taxon>
        <taxon>sulfur-oxidizing symbionts</taxon>
    </lineage>
</organism>
<keyword evidence="3" id="KW-1185">Reference proteome</keyword>
<protein>
    <submittedName>
        <fullName evidence="2">Uncharacterized protein</fullName>
    </submittedName>
</protein>
<dbReference type="Proteomes" id="UP000626656">
    <property type="component" value="Unassembled WGS sequence"/>
</dbReference>
<sequence>MKNILILVGALVLSVSVIAGGDERDRGPVESLDAMAPTTEKSAGNQEPKLTVGGKAVSVRAHIACQGKIGLSESNIAIFKKAQSGGYLYNTGPIESLGTVFSPKRWDAYLDCVEVHGG</sequence>
<evidence type="ECO:0000313" key="2">
    <source>
        <dbReference type="EMBL" id="CAB5497165.1"/>
    </source>
</evidence>
<proteinExistence type="predicted"/>
<gene>
    <name evidence="2" type="ORF">AZO1586I_126</name>
</gene>